<dbReference type="AlphaFoldDB" id="A0A937XI64"/>
<gene>
    <name evidence="1" type="ORF">FJY68_09890</name>
</gene>
<reference evidence="1" key="1">
    <citation type="submission" date="2019-03" db="EMBL/GenBank/DDBJ databases">
        <title>Lake Tanganyika Metagenome-Assembled Genomes (MAGs).</title>
        <authorList>
            <person name="Tran P."/>
        </authorList>
    </citation>
    <scope>NUCLEOTIDE SEQUENCE</scope>
    <source>
        <strain evidence="1">K_DeepCast_150m_m2_040</strain>
    </source>
</reference>
<name>A0A937XI64_UNCW3</name>
<evidence type="ECO:0000313" key="1">
    <source>
        <dbReference type="EMBL" id="MBM3332138.1"/>
    </source>
</evidence>
<protein>
    <submittedName>
        <fullName evidence="1">Uncharacterized protein</fullName>
    </submittedName>
</protein>
<organism evidence="1 2">
    <name type="scientific">candidate division WOR-3 bacterium</name>
    <dbReference type="NCBI Taxonomy" id="2052148"/>
    <lineage>
        <taxon>Bacteria</taxon>
        <taxon>Bacteria division WOR-3</taxon>
    </lineage>
</organism>
<evidence type="ECO:0000313" key="2">
    <source>
        <dbReference type="Proteomes" id="UP000779900"/>
    </source>
</evidence>
<sequence>MRAAFIIMRIGEPTLETMCKEAIVPALKACGFDPKRVDKHEQGGPLKSEIIKFLEQSDILIRA</sequence>
<proteinExistence type="predicted"/>
<accession>A0A937XI64</accession>
<comment type="caution">
    <text evidence="1">The sequence shown here is derived from an EMBL/GenBank/DDBJ whole genome shotgun (WGS) entry which is preliminary data.</text>
</comment>
<dbReference type="EMBL" id="VGIR01000063">
    <property type="protein sequence ID" value="MBM3332138.1"/>
    <property type="molecule type" value="Genomic_DNA"/>
</dbReference>
<dbReference type="Proteomes" id="UP000779900">
    <property type="component" value="Unassembled WGS sequence"/>
</dbReference>